<dbReference type="EMBL" id="KQ242365">
    <property type="protein sequence ID" value="KNC79098.1"/>
    <property type="molecule type" value="Genomic_DNA"/>
</dbReference>
<feature type="compositionally biased region" description="Basic residues" evidence="1">
    <location>
        <begin position="72"/>
        <end position="84"/>
    </location>
</feature>
<evidence type="ECO:0000313" key="2">
    <source>
        <dbReference type="EMBL" id="KNC79098.1"/>
    </source>
</evidence>
<dbReference type="GeneID" id="25908999"/>
<sequence>MSDCAKRECHDARWFGPEPTKITTATGCPIGRWSNMGFQSTRGLATGCRIGSRWSAVREEWSSNTKYDAGYKKRNGPKVMPKSRGKSEITLAKSDVVSMVERSTGKAAGTWGRDLGKGCGTQPLITRVRHDHDALMGQWVIQSVPSQD</sequence>
<dbReference type="AlphaFoldDB" id="A0A0L0FT34"/>
<accession>A0A0L0FT34</accession>
<evidence type="ECO:0000313" key="3">
    <source>
        <dbReference type="Proteomes" id="UP000054560"/>
    </source>
</evidence>
<feature type="region of interest" description="Disordered" evidence="1">
    <location>
        <begin position="67"/>
        <end position="87"/>
    </location>
</feature>
<proteinExistence type="predicted"/>
<organism evidence="2 3">
    <name type="scientific">Sphaeroforma arctica JP610</name>
    <dbReference type="NCBI Taxonomy" id="667725"/>
    <lineage>
        <taxon>Eukaryota</taxon>
        <taxon>Ichthyosporea</taxon>
        <taxon>Ichthyophonida</taxon>
        <taxon>Sphaeroforma</taxon>
    </lineage>
</organism>
<name>A0A0L0FT34_9EUKA</name>
<evidence type="ECO:0000256" key="1">
    <source>
        <dbReference type="SAM" id="MobiDB-lite"/>
    </source>
</evidence>
<gene>
    <name evidence="2" type="ORF">SARC_08495</name>
</gene>
<protein>
    <submittedName>
        <fullName evidence="2">Uncharacterized protein</fullName>
    </submittedName>
</protein>
<reference evidence="2 3" key="1">
    <citation type="submission" date="2011-02" db="EMBL/GenBank/DDBJ databases">
        <title>The Genome Sequence of Sphaeroforma arctica JP610.</title>
        <authorList>
            <consortium name="The Broad Institute Genome Sequencing Platform"/>
            <person name="Russ C."/>
            <person name="Cuomo C."/>
            <person name="Young S.K."/>
            <person name="Zeng Q."/>
            <person name="Gargeya S."/>
            <person name="Alvarado L."/>
            <person name="Berlin A."/>
            <person name="Chapman S.B."/>
            <person name="Chen Z."/>
            <person name="Freedman E."/>
            <person name="Gellesch M."/>
            <person name="Goldberg J."/>
            <person name="Griggs A."/>
            <person name="Gujja S."/>
            <person name="Heilman E."/>
            <person name="Heiman D."/>
            <person name="Howarth C."/>
            <person name="Mehta T."/>
            <person name="Neiman D."/>
            <person name="Pearson M."/>
            <person name="Roberts A."/>
            <person name="Saif S."/>
            <person name="Shea T."/>
            <person name="Shenoy N."/>
            <person name="Sisk P."/>
            <person name="Stolte C."/>
            <person name="Sykes S."/>
            <person name="White J."/>
            <person name="Yandava C."/>
            <person name="Burger G."/>
            <person name="Gray M.W."/>
            <person name="Holland P.W.H."/>
            <person name="King N."/>
            <person name="Lang F.B.F."/>
            <person name="Roger A.J."/>
            <person name="Ruiz-Trillo I."/>
            <person name="Haas B."/>
            <person name="Nusbaum C."/>
            <person name="Birren B."/>
        </authorList>
    </citation>
    <scope>NUCLEOTIDE SEQUENCE [LARGE SCALE GENOMIC DNA]</scope>
    <source>
        <strain evidence="2 3">JP610</strain>
    </source>
</reference>
<dbReference type="RefSeq" id="XP_014153000.1">
    <property type="nucleotide sequence ID" value="XM_014297525.1"/>
</dbReference>
<keyword evidence="3" id="KW-1185">Reference proteome</keyword>
<dbReference type="Proteomes" id="UP000054560">
    <property type="component" value="Unassembled WGS sequence"/>
</dbReference>